<sequence length="93" mass="10605">MRKMKIRGAWTEELWGSPRSRECGTHYTPIWVRRSLILPRQAARNDAIEGPGTLIPSDRTLFCLSCVRHEGICHRVAFLSLRPLSGLRGEVFS</sequence>
<reference evidence="1 2" key="1">
    <citation type="submission" date="2021-06" db="EMBL/GenBank/DDBJ databases">
        <title>Caerostris extrusa draft genome.</title>
        <authorList>
            <person name="Kono N."/>
            <person name="Arakawa K."/>
        </authorList>
    </citation>
    <scope>NUCLEOTIDE SEQUENCE [LARGE SCALE GENOMIC DNA]</scope>
</reference>
<dbReference type="AlphaFoldDB" id="A0AAV4ME32"/>
<gene>
    <name evidence="1" type="ORF">CEXT_36071</name>
</gene>
<organism evidence="1 2">
    <name type="scientific">Caerostris extrusa</name>
    <name type="common">Bark spider</name>
    <name type="synonym">Caerostris bankana</name>
    <dbReference type="NCBI Taxonomy" id="172846"/>
    <lineage>
        <taxon>Eukaryota</taxon>
        <taxon>Metazoa</taxon>
        <taxon>Ecdysozoa</taxon>
        <taxon>Arthropoda</taxon>
        <taxon>Chelicerata</taxon>
        <taxon>Arachnida</taxon>
        <taxon>Araneae</taxon>
        <taxon>Araneomorphae</taxon>
        <taxon>Entelegynae</taxon>
        <taxon>Araneoidea</taxon>
        <taxon>Araneidae</taxon>
        <taxon>Caerostris</taxon>
    </lineage>
</organism>
<dbReference type="EMBL" id="BPLR01019689">
    <property type="protein sequence ID" value="GIX70636.1"/>
    <property type="molecule type" value="Genomic_DNA"/>
</dbReference>
<evidence type="ECO:0000313" key="2">
    <source>
        <dbReference type="Proteomes" id="UP001054945"/>
    </source>
</evidence>
<dbReference type="Proteomes" id="UP001054945">
    <property type="component" value="Unassembled WGS sequence"/>
</dbReference>
<evidence type="ECO:0000313" key="1">
    <source>
        <dbReference type="EMBL" id="GIX70636.1"/>
    </source>
</evidence>
<accession>A0AAV4ME32</accession>
<proteinExistence type="predicted"/>
<comment type="caution">
    <text evidence="1">The sequence shown here is derived from an EMBL/GenBank/DDBJ whole genome shotgun (WGS) entry which is preliminary data.</text>
</comment>
<protein>
    <submittedName>
        <fullName evidence="1">Uncharacterized protein</fullName>
    </submittedName>
</protein>
<keyword evidence="2" id="KW-1185">Reference proteome</keyword>
<name>A0AAV4ME32_CAEEX</name>